<name>A0A9P5YDL3_9AGAR</name>
<sequence length="243" mass="26567">MDYVRVLYTLGMTFSILRTSRAGPISVGAPREFERRAPTFPENIRVPSGGPRKSYGTRESATIIPTSIDLTSRSSPSTDNKTGMTASMIVVVCIVATLVVICFLFSIICLFRRKFRRHKAHQDPELQRGFGQRITLGAQQVISPPEAYHAQKSLGPLPLITSQSPGSLPIEKLGGFPPLVALAQAPDANTVQVTKPRRTPAPLLPRLSKSPALRLPGLPKSPRPQRHSGVEVILGHFPSHELR</sequence>
<keyword evidence="2" id="KW-1133">Transmembrane helix</keyword>
<feature type="region of interest" description="Disordered" evidence="1">
    <location>
        <begin position="191"/>
        <end position="230"/>
    </location>
</feature>
<feature type="transmembrane region" description="Helical" evidence="2">
    <location>
        <begin position="86"/>
        <end position="111"/>
    </location>
</feature>
<evidence type="ECO:0000313" key="3">
    <source>
        <dbReference type="EMBL" id="KAF9467329.1"/>
    </source>
</evidence>
<keyword evidence="2" id="KW-0812">Transmembrane</keyword>
<proteinExistence type="predicted"/>
<evidence type="ECO:0000313" key="4">
    <source>
        <dbReference type="Proteomes" id="UP000807353"/>
    </source>
</evidence>
<dbReference type="EMBL" id="MU150237">
    <property type="protein sequence ID" value="KAF9467329.1"/>
    <property type="molecule type" value="Genomic_DNA"/>
</dbReference>
<dbReference type="Proteomes" id="UP000807353">
    <property type="component" value="Unassembled WGS sequence"/>
</dbReference>
<keyword evidence="4" id="KW-1185">Reference proteome</keyword>
<accession>A0A9P5YDL3</accession>
<evidence type="ECO:0000256" key="1">
    <source>
        <dbReference type="SAM" id="MobiDB-lite"/>
    </source>
</evidence>
<comment type="caution">
    <text evidence="3">The sequence shown here is derived from an EMBL/GenBank/DDBJ whole genome shotgun (WGS) entry which is preliminary data.</text>
</comment>
<reference evidence="3" key="1">
    <citation type="submission" date="2020-11" db="EMBL/GenBank/DDBJ databases">
        <authorList>
            <consortium name="DOE Joint Genome Institute"/>
            <person name="Ahrendt S."/>
            <person name="Riley R."/>
            <person name="Andreopoulos W."/>
            <person name="Labutti K."/>
            <person name="Pangilinan J."/>
            <person name="Ruiz-Duenas F.J."/>
            <person name="Barrasa J.M."/>
            <person name="Sanchez-Garcia M."/>
            <person name="Camarero S."/>
            <person name="Miyauchi S."/>
            <person name="Serrano A."/>
            <person name="Linde D."/>
            <person name="Babiker R."/>
            <person name="Drula E."/>
            <person name="Ayuso-Fernandez I."/>
            <person name="Pacheco R."/>
            <person name="Padilla G."/>
            <person name="Ferreira P."/>
            <person name="Barriuso J."/>
            <person name="Kellner H."/>
            <person name="Castanera R."/>
            <person name="Alfaro M."/>
            <person name="Ramirez L."/>
            <person name="Pisabarro A.G."/>
            <person name="Kuo A."/>
            <person name="Tritt A."/>
            <person name="Lipzen A."/>
            <person name="He G."/>
            <person name="Yan M."/>
            <person name="Ng V."/>
            <person name="Cullen D."/>
            <person name="Martin F."/>
            <person name="Rosso M.-N."/>
            <person name="Henrissat B."/>
            <person name="Hibbett D."/>
            <person name="Martinez A.T."/>
            <person name="Grigoriev I.V."/>
        </authorList>
    </citation>
    <scope>NUCLEOTIDE SEQUENCE</scope>
    <source>
        <strain evidence="3">CBS 247.69</strain>
    </source>
</reference>
<dbReference type="AlphaFoldDB" id="A0A9P5YDL3"/>
<keyword evidence="2" id="KW-0472">Membrane</keyword>
<evidence type="ECO:0000256" key="2">
    <source>
        <dbReference type="SAM" id="Phobius"/>
    </source>
</evidence>
<protein>
    <submittedName>
        <fullName evidence="3">Uncharacterized protein</fullName>
    </submittedName>
</protein>
<organism evidence="3 4">
    <name type="scientific">Collybia nuda</name>
    <dbReference type="NCBI Taxonomy" id="64659"/>
    <lineage>
        <taxon>Eukaryota</taxon>
        <taxon>Fungi</taxon>
        <taxon>Dikarya</taxon>
        <taxon>Basidiomycota</taxon>
        <taxon>Agaricomycotina</taxon>
        <taxon>Agaricomycetes</taxon>
        <taxon>Agaricomycetidae</taxon>
        <taxon>Agaricales</taxon>
        <taxon>Tricholomatineae</taxon>
        <taxon>Clitocybaceae</taxon>
        <taxon>Collybia</taxon>
    </lineage>
</organism>
<gene>
    <name evidence="3" type="ORF">BDZ94DRAFT_1030395</name>
</gene>